<dbReference type="InterPro" id="IPR019764">
    <property type="entry name" value="Endothelin_toxin_CS"/>
</dbReference>
<dbReference type="InterPro" id="IPR020475">
    <property type="entry name" value="Endothelin"/>
</dbReference>
<feature type="compositionally biased region" description="Polar residues" evidence="11">
    <location>
        <begin position="58"/>
        <end position="69"/>
    </location>
</feature>
<evidence type="ECO:0000313" key="14">
    <source>
        <dbReference type="Proteomes" id="UP000281406"/>
    </source>
</evidence>
<name>A0A3N0Y8B7_ANAGA</name>
<evidence type="ECO:0000256" key="1">
    <source>
        <dbReference type="ARBA" id="ARBA00003023"/>
    </source>
</evidence>
<dbReference type="GO" id="GO:0006874">
    <property type="term" value="P:intracellular calcium ion homeostasis"/>
    <property type="evidence" value="ECO:0007669"/>
    <property type="project" value="TreeGrafter"/>
</dbReference>
<comment type="similarity">
    <text evidence="3">Belongs to the endothelin/sarafotoxin family.</text>
</comment>
<keyword evidence="8" id="KW-0839">Vasoconstrictor</keyword>
<gene>
    <name evidence="13" type="ORF">DPX16_8162</name>
</gene>
<dbReference type="GO" id="GO:0005615">
    <property type="term" value="C:extracellular space"/>
    <property type="evidence" value="ECO:0007669"/>
    <property type="project" value="TreeGrafter"/>
</dbReference>
<evidence type="ECO:0000256" key="6">
    <source>
        <dbReference type="ARBA" id="ARBA00022858"/>
    </source>
</evidence>
<dbReference type="Pfam" id="PF00322">
    <property type="entry name" value="Endothelin"/>
    <property type="match status" value="1"/>
</dbReference>
<evidence type="ECO:0000313" key="13">
    <source>
        <dbReference type="EMBL" id="ROL42472.1"/>
    </source>
</evidence>
<evidence type="ECO:0000256" key="8">
    <source>
        <dbReference type="ARBA" id="ARBA00023322"/>
    </source>
</evidence>
<evidence type="ECO:0000256" key="7">
    <source>
        <dbReference type="ARBA" id="ARBA00023157"/>
    </source>
</evidence>
<reference evidence="13 14" key="1">
    <citation type="submission" date="2018-10" db="EMBL/GenBank/DDBJ databases">
        <title>Genome assembly for a Yunnan-Guizhou Plateau 3E fish, Anabarilius grahami (Regan), and its evolutionary and genetic applications.</title>
        <authorList>
            <person name="Jiang W."/>
        </authorList>
    </citation>
    <scope>NUCLEOTIDE SEQUENCE [LARGE SCALE GENOMIC DNA]</scope>
    <source>
        <strain evidence="13">AG-KIZ</strain>
        <tissue evidence="13">Muscle</tissue>
    </source>
</reference>
<evidence type="ECO:0000256" key="4">
    <source>
        <dbReference type="ARBA" id="ARBA00022525"/>
    </source>
</evidence>
<feature type="region of interest" description="Disordered" evidence="11">
    <location>
        <begin position="1"/>
        <end position="69"/>
    </location>
</feature>
<accession>A0A3N0Y8B7</accession>
<evidence type="ECO:0000256" key="3">
    <source>
        <dbReference type="ARBA" id="ARBA00010959"/>
    </source>
</evidence>
<dbReference type="PROSITE" id="PS00270">
    <property type="entry name" value="ENDOTHELIN"/>
    <property type="match status" value="2"/>
</dbReference>
<proteinExistence type="inferred from homology"/>
<evidence type="ECO:0000256" key="9">
    <source>
        <dbReference type="ARBA" id="ARBA00040198"/>
    </source>
</evidence>
<sequence length="224" mass="24309">MFSAVAGPSPAPVADESGGGVGGSGINSVSEEETQEERDREEGVRAEPAVSLDKNEPKTSGGQTVDDNTTTIKEVGRLYTDCSLAKCAGVESHNVSVKKGFSSFREDALVKNTAKDLIKVSRATPKQIGDSANKPGACYFCQLLKPRRRAKRCTCFTYKDKECVYYCHLDIIWINTPERTVPYGMSSYRGSQRVRRSAEGSAGGQRCACALHSDQECTAFCSQR</sequence>
<dbReference type="GO" id="GO:0019229">
    <property type="term" value="P:regulation of vasoconstriction"/>
    <property type="evidence" value="ECO:0007669"/>
    <property type="project" value="InterPro"/>
</dbReference>
<dbReference type="PANTHER" id="PTHR13874">
    <property type="entry name" value="ENDOTHELIN"/>
    <property type="match status" value="1"/>
</dbReference>
<dbReference type="Proteomes" id="UP000281406">
    <property type="component" value="Unassembled WGS sequence"/>
</dbReference>
<feature type="compositionally biased region" description="Low complexity" evidence="11">
    <location>
        <begin position="1"/>
        <end position="16"/>
    </location>
</feature>
<feature type="domain" description="Endothelin-like toxin" evidence="12">
    <location>
        <begin position="152"/>
        <end position="173"/>
    </location>
</feature>
<protein>
    <recommendedName>
        <fullName evidence="9">Endothelin-3</fullName>
    </recommendedName>
    <alternativeName>
        <fullName evidence="10">Preproendothelin-3</fullName>
    </alternativeName>
</protein>
<comment type="subcellular location">
    <subcellularLocation>
        <location evidence="2">Secreted</location>
    </subcellularLocation>
</comment>
<evidence type="ECO:0000256" key="5">
    <source>
        <dbReference type="ARBA" id="ARBA00022729"/>
    </source>
</evidence>
<organism evidence="13 14">
    <name type="scientific">Anabarilius grahami</name>
    <name type="common">Kanglang fish</name>
    <name type="synonym">Barilius grahami</name>
    <dbReference type="NCBI Taxonomy" id="495550"/>
    <lineage>
        <taxon>Eukaryota</taxon>
        <taxon>Metazoa</taxon>
        <taxon>Chordata</taxon>
        <taxon>Craniata</taxon>
        <taxon>Vertebrata</taxon>
        <taxon>Euteleostomi</taxon>
        <taxon>Actinopterygii</taxon>
        <taxon>Neopterygii</taxon>
        <taxon>Teleostei</taxon>
        <taxon>Ostariophysi</taxon>
        <taxon>Cypriniformes</taxon>
        <taxon>Xenocyprididae</taxon>
        <taxon>Xenocypridinae</taxon>
        <taxon>Xenocypridinae incertae sedis</taxon>
        <taxon>Anabarilius</taxon>
    </lineage>
</organism>
<dbReference type="GO" id="GO:0005179">
    <property type="term" value="F:hormone activity"/>
    <property type="evidence" value="ECO:0007669"/>
    <property type="project" value="TreeGrafter"/>
</dbReference>
<dbReference type="GO" id="GO:0003100">
    <property type="term" value="P:regulation of systemic arterial blood pressure by endothelin"/>
    <property type="evidence" value="ECO:0007669"/>
    <property type="project" value="TreeGrafter"/>
</dbReference>
<evidence type="ECO:0000256" key="2">
    <source>
        <dbReference type="ARBA" id="ARBA00004613"/>
    </source>
</evidence>
<keyword evidence="7" id="KW-1015">Disulfide bond</keyword>
<keyword evidence="6" id="KW-0838">Vasoactive</keyword>
<dbReference type="OrthoDB" id="9943124at2759"/>
<dbReference type="AlphaFoldDB" id="A0A3N0Y8B7"/>
<keyword evidence="4" id="KW-0964">Secreted</keyword>
<evidence type="ECO:0000259" key="12">
    <source>
        <dbReference type="SMART" id="SM00272"/>
    </source>
</evidence>
<dbReference type="EMBL" id="RJVU01049641">
    <property type="protein sequence ID" value="ROL42472.1"/>
    <property type="molecule type" value="Genomic_DNA"/>
</dbReference>
<dbReference type="SMART" id="SM00272">
    <property type="entry name" value="END"/>
    <property type="match status" value="2"/>
</dbReference>
<keyword evidence="5" id="KW-0732">Signal</keyword>
<dbReference type="InterPro" id="IPR001928">
    <property type="entry name" value="Endothln-like_toxin"/>
</dbReference>
<feature type="domain" description="Endothelin-like toxin" evidence="12">
    <location>
        <begin position="206"/>
        <end position="224"/>
    </location>
</feature>
<dbReference type="PRINTS" id="PR00365">
    <property type="entry name" value="ENDOTHELIN"/>
</dbReference>
<comment type="caution">
    <text evidence="13">The sequence shown here is derived from an EMBL/GenBank/DDBJ whole genome shotgun (WGS) entry which is preliminary data.</text>
</comment>
<comment type="function">
    <text evidence="1">Endothelins are endothelium-derived vasoconstrictor peptides.</text>
</comment>
<dbReference type="PANTHER" id="PTHR13874:SF11">
    <property type="entry name" value="ENDOTHELIN-3"/>
    <property type="match status" value="1"/>
</dbReference>
<dbReference type="GO" id="GO:0031708">
    <property type="term" value="F:endothelin B receptor binding"/>
    <property type="evidence" value="ECO:0007669"/>
    <property type="project" value="TreeGrafter"/>
</dbReference>
<evidence type="ECO:0000256" key="10">
    <source>
        <dbReference type="ARBA" id="ARBA00041850"/>
    </source>
</evidence>
<dbReference type="GO" id="GO:0014826">
    <property type="term" value="P:vein smooth muscle contraction"/>
    <property type="evidence" value="ECO:0007669"/>
    <property type="project" value="TreeGrafter"/>
</dbReference>
<keyword evidence="14" id="KW-1185">Reference proteome</keyword>
<evidence type="ECO:0000256" key="11">
    <source>
        <dbReference type="SAM" id="MobiDB-lite"/>
    </source>
</evidence>